<dbReference type="InterPro" id="IPR040079">
    <property type="entry name" value="Glutathione_S-Trfase"/>
</dbReference>
<dbReference type="AlphaFoldDB" id="A0A7W9EPF9"/>
<dbReference type="InterPro" id="IPR004045">
    <property type="entry name" value="Glutathione_S-Trfase_N"/>
</dbReference>
<sequence>MLIFYGHPFSSYTWKALIALYEKGLEFDYRVIEPDRPQHMEELRAHWPIGKFPLLVDGERALFEATIIIEYLDRLAPEPPLIPADPDAALTVRQFDRVFDNHVMTPVQEVVADALRGPENHLEIVVDKAKAGLETVYGWLDEQLAEGGWATPHGFTLADCAAAPSLFYADWVHRIAPRYANLSAYRSRLLAHPSVKRCVDDARPYRPYFPLGAPDRD</sequence>
<dbReference type="SFLD" id="SFLDG00358">
    <property type="entry name" value="Main_(cytGST)"/>
    <property type="match status" value="1"/>
</dbReference>
<dbReference type="Proteomes" id="UP000537161">
    <property type="component" value="Unassembled WGS sequence"/>
</dbReference>
<dbReference type="GO" id="GO:0004364">
    <property type="term" value="F:glutathione transferase activity"/>
    <property type="evidence" value="ECO:0007669"/>
    <property type="project" value="UniProtKB-EC"/>
</dbReference>
<dbReference type="InterPro" id="IPR036282">
    <property type="entry name" value="Glutathione-S-Trfase_C_sf"/>
</dbReference>
<feature type="domain" description="GST C-terminal" evidence="2">
    <location>
        <begin position="85"/>
        <end position="208"/>
    </location>
</feature>
<dbReference type="SUPFAM" id="SSF52833">
    <property type="entry name" value="Thioredoxin-like"/>
    <property type="match status" value="1"/>
</dbReference>
<dbReference type="Gene3D" id="3.40.30.10">
    <property type="entry name" value="Glutaredoxin"/>
    <property type="match status" value="1"/>
</dbReference>
<evidence type="ECO:0000259" key="1">
    <source>
        <dbReference type="PROSITE" id="PS50404"/>
    </source>
</evidence>
<name>A0A7W9EPF9_9SPHN</name>
<dbReference type="CDD" id="cd00299">
    <property type="entry name" value="GST_C_family"/>
    <property type="match status" value="1"/>
</dbReference>
<comment type="caution">
    <text evidence="3">The sequence shown here is derived from an EMBL/GenBank/DDBJ whole genome shotgun (WGS) entry which is preliminary data.</text>
</comment>
<dbReference type="Pfam" id="PF13417">
    <property type="entry name" value="GST_N_3"/>
    <property type="match status" value="1"/>
</dbReference>
<dbReference type="SUPFAM" id="SSF47616">
    <property type="entry name" value="GST C-terminal domain-like"/>
    <property type="match status" value="1"/>
</dbReference>
<dbReference type="EC" id="2.5.1.18" evidence="3"/>
<organism evidence="3 4">
    <name type="scientific">Sphingopyxis panaciterrulae</name>
    <dbReference type="NCBI Taxonomy" id="462372"/>
    <lineage>
        <taxon>Bacteria</taxon>
        <taxon>Pseudomonadati</taxon>
        <taxon>Pseudomonadota</taxon>
        <taxon>Alphaproteobacteria</taxon>
        <taxon>Sphingomonadales</taxon>
        <taxon>Sphingomonadaceae</taxon>
        <taxon>Sphingopyxis</taxon>
    </lineage>
</organism>
<evidence type="ECO:0000313" key="4">
    <source>
        <dbReference type="Proteomes" id="UP000537161"/>
    </source>
</evidence>
<dbReference type="PANTHER" id="PTHR44051:SF8">
    <property type="entry name" value="GLUTATHIONE S-TRANSFERASE GSTA"/>
    <property type="match status" value="1"/>
</dbReference>
<dbReference type="CDD" id="cd00570">
    <property type="entry name" value="GST_N_family"/>
    <property type="match status" value="1"/>
</dbReference>
<dbReference type="Gene3D" id="1.20.1050.10">
    <property type="match status" value="1"/>
</dbReference>
<dbReference type="EMBL" id="JACIJH010000002">
    <property type="protein sequence ID" value="MBB5705553.1"/>
    <property type="molecule type" value="Genomic_DNA"/>
</dbReference>
<protein>
    <submittedName>
        <fullName evidence="3">Glutathione S-transferase</fullName>
        <ecNumber evidence="3">2.5.1.18</ecNumber>
    </submittedName>
</protein>
<evidence type="ECO:0000259" key="2">
    <source>
        <dbReference type="PROSITE" id="PS50405"/>
    </source>
</evidence>
<feature type="domain" description="GST N-terminal" evidence="1">
    <location>
        <begin position="1"/>
        <end position="80"/>
    </location>
</feature>
<keyword evidence="4" id="KW-1185">Reference proteome</keyword>
<dbReference type="PROSITE" id="PS50405">
    <property type="entry name" value="GST_CTER"/>
    <property type="match status" value="1"/>
</dbReference>
<proteinExistence type="predicted"/>
<gene>
    <name evidence="3" type="ORF">FHR21_000886</name>
</gene>
<dbReference type="PANTHER" id="PTHR44051">
    <property type="entry name" value="GLUTATHIONE S-TRANSFERASE-RELATED"/>
    <property type="match status" value="1"/>
</dbReference>
<dbReference type="PROSITE" id="PS50404">
    <property type="entry name" value="GST_NTER"/>
    <property type="match status" value="1"/>
</dbReference>
<dbReference type="InterPro" id="IPR010987">
    <property type="entry name" value="Glutathione-S-Trfase_C-like"/>
</dbReference>
<dbReference type="SFLD" id="SFLDS00019">
    <property type="entry name" value="Glutathione_Transferase_(cytos"/>
    <property type="match status" value="1"/>
</dbReference>
<dbReference type="Pfam" id="PF13410">
    <property type="entry name" value="GST_C_2"/>
    <property type="match status" value="1"/>
</dbReference>
<dbReference type="InterPro" id="IPR036249">
    <property type="entry name" value="Thioredoxin-like_sf"/>
</dbReference>
<accession>A0A7W9EPF9</accession>
<reference evidence="3 4" key="1">
    <citation type="submission" date="2020-08" db="EMBL/GenBank/DDBJ databases">
        <title>Genomic Encyclopedia of Type Strains, Phase IV (KMG-IV): sequencing the most valuable type-strain genomes for metagenomic binning, comparative biology and taxonomic classification.</title>
        <authorList>
            <person name="Goeker M."/>
        </authorList>
    </citation>
    <scope>NUCLEOTIDE SEQUENCE [LARGE SCALE GENOMIC DNA]</scope>
    <source>
        <strain evidence="3 4">DSM 27163</strain>
    </source>
</reference>
<keyword evidence="3" id="KW-0808">Transferase</keyword>
<evidence type="ECO:0000313" key="3">
    <source>
        <dbReference type="EMBL" id="MBB5705553.1"/>
    </source>
</evidence>